<proteinExistence type="predicted"/>
<keyword evidence="3" id="KW-1185">Reference proteome</keyword>
<gene>
    <name evidence="2" type="ORF">H5985_07230</name>
</gene>
<evidence type="ECO:0000313" key="2">
    <source>
        <dbReference type="EMBL" id="MBM6929055.1"/>
    </source>
</evidence>
<dbReference type="InterPro" id="IPR036249">
    <property type="entry name" value="Thioredoxin-like_sf"/>
</dbReference>
<evidence type="ECO:0000256" key="1">
    <source>
        <dbReference type="SAM" id="SignalP"/>
    </source>
</evidence>
<dbReference type="InterPro" id="IPR006311">
    <property type="entry name" value="TAT_signal"/>
</dbReference>
<name>A0ABS2GT77_9BURK</name>
<dbReference type="PROSITE" id="PS51318">
    <property type="entry name" value="TAT"/>
    <property type="match status" value="1"/>
</dbReference>
<feature type="signal peptide" evidence="1">
    <location>
        <begin position="1"/>
        <end position="27"/>
    </location>
</feature>
<dbReference type="EMBL" id="JACJKX010000013">
    <property type="protein sequence ID" value="MBM6929055.1"/>
    <property type="molecule type" value="Genomic_DNA"/>
</dbReference>
<sequence>MQNFSRRQALGAALAALASAAVPTVYAEPANVPVIWDGKKMFESFEKEATGISSKGPTGRPKAYVAFDTQCRDCWQLHRKLVPFLDKIEFIFCPIAFMNIHSEPQATTILIDKDPLAKLEEHFAHFTDIEFCGIRYGKVEDLPVDVRDKVWTNTKLHRRAGCRAVPYGVFKNSKGEFIPFDERLTVEELRKVFEL</sequence>
<comment type="caution">
    <text evidence="2">The sequence shown here is derived from an EMBL/GenBank/DDBJ whole genome shotgun (WGS) entry which is preliminary data.</text>
</comment>
<feature type="chain" id="PRO_5047211329" evidence="1">
    <location>
        <begin position="28"/>
        <end position="195"/>
    </location>
</feature>
<accession>A0ABS2GT77</accession>
<dbReference type="SUPFAM" id="SSF52833">
    <property type="entry name" value="Thioredoxin-like"/>
    <property type="match status" value="1"/>
</dbReference>
<protein>
    <submittedName>
        <fullName evidence="2">Tat pathway signal protein</fullName>
    </submittedName>
</protein>
<organism evidence="2 3">
    <name type="scientific">Parasutterella secunda</name>
    <dbReference type="NCBI Taxonomy" id="626947"/>
    <lineage>
        <taxon>Bacteria</taxon>
        <taxon>Pseudomonadati</taxon>
        <taxon>Pseudomonadota</taxon>
        <taxon>Betaproteobacteria</taxon>
        <taxon>Burkholderiales</taxon>
        <taxon>Sutterellaceae</taxon>
        <taxon>Parasutterella</taxon>
    </lineage>
</organism>
<reference evidence="2 3" key="1">
    <citation type="journal article" date="2021" name="Sci. Rep.">
        <title>The distribution of antibiotic resistance genes in chicken gut microbiota commensals.</title>
        <authorList>
            <person name="Juricova H."/>
            <person name="Matiasovicova J."/>
            <person name="Kubasova T."/>
            <person name="Cejkova D."/>
            <person name="Rychlik I."/>
        </authorList>
    </citation>
    <scope>NUCLEOTIDE SEQUENCE [LARGE SCALE GENOMIC DNA]</scope>
    <source>
        <strain evidence="2 3">An562</strain>
    </source>
</reference>
<dbReference type="RefSeq" id="WP_205050644.1">
    <property type="nucleotide sequence ID" value="NZ_JACJKX010000013.1"/>
</dbReference>
<keyword evidence="1" id="KW-0732">Signal</keyword>
<dbReference type="Proteomes" id="UP000777002">
    <property type="component" value="Unassembled WGS sequence"/>
</dbReference>
<dbReference type="Gene3D" id="3.40.30.10">
    <property type="entry name" value="Glutaredoxin"/>
    <property type="match status" value="1"/>
</dbReference>
<evidence type="ECO:0000313" key="3">
    <source>
        <dbReference type="Proteomes" id="UP000777002"/>
    </source>
</evidence>